<evidence type="ECO:0000256" key="2">
    <source>
        <dbReference type="PROSITE-ProRule" id="PRU00252"/>
    </source>
</evidence>
<feature type="compositionally biased region" description="Low complexity" evidence="3">
    <location>
        <begin position="134"/>
        <end position="170"/>
    </location>
</feature>
<sequence length="192" mass="20319">MVQQGLITINGYVGSEPASYGKDAPACSFRIGCTRRYFDNATKQWKDRPTIWITVKAFRVLAQNVLKSVHKGDPVVVAGSLANEQWERDGETHSRTVIEAAAIGHDLGLGTSQFTRQKSATADAASRDAQQTVPQGAAPAGSAPSAQALPADPYAAQAAAGVQGGQQPQQFGNTNSAETYPAQEEEFADAEI</sequence>
<dbReference type="GO" id="GO:0006260">
    <property type="term" value="P:DNA replication"/>
    <property type="evidence" value="ECO:0007669"/>
    <property type="project" value="InterPro"/>
</dbReference>
<dbReference type="GeneID" id="303204887"/>
<dbReference type="InterPro" id="IPR012340">
    <property type="entry name" value="NA-bd_OB-fold"/>
</dbReference>
<reference evidence="4 5" key="1">
    <citation type="submission" date="2014-03" db="EMBL/GenBank/DDBJ databases">
        <title>Genomics of Bifidobacteria.</title>
        <authorList>
            <person name="Ventura M."/>
            <person name="Milani C."/>
            <person name="Lugli G.A."/>
        </authorList>
    </citation>
    <scope>NUCLEOTIDE SEQUENCE [LARGE SCALE GENOMIC DNA]</scope>
    <source>
        <strain evidence="4 5">LMG 10736</strain>
    </source>
</reference>
<name>A0A086ZIC7_9BIFI</name>
<accession>A0A086ZIC7</accession>
<dbReference type="Gene3D" id="2.40.50.140">
    <property type="entry name" value="Nucleic acid-binding proteins"/>
    <property type="match status" value="1"/>
</dbReference>
<evidence type="ECO:0000256" key="3">
    <source>
        <dbReference type="SAM" id="MobiDB-lite"/>
    </source>
</evidence>
<dbReference type="OrthoDB" id="4427276at2"/>
<feature type="compositionally biased region" description="Acidic residues" evidence="3">
    <location>
        <begin position="183"/>
        <end position="192"/>
    </location>
</feature>
<dbReference type="Proteomes" id="UP000029093">
    <property type="component" value="Unassembled WGS sequence"/>
</dbReference>
<protein>
    <submittedName>
        <fullName evidence="4">SsDNA-binding protein</fullName>
    </submittedName>
</protein>
<dbReference type="SUPFAM" id="SSF50249">
    <property type="entry name" value="Nucleic acid-binding proteins"/>
    <property type="match status" value="1"/>
</dbReference>
<comment type="caution">
    <text evidence="4">The sequence shown here is derived from an EMBL/GenBank/DDBJ whole genome shotgun (WGS) entry which is preliminary data.</text>
</comment>
<evidence type="ECO:0000313" key="4">
    <source>
        <dbReference type="EMBL" id="KFI46277.1"/>
    </source>
</evidence>
<keyword evidence="1 2" id="KW-0238">DNA-binding</keyword>
<organism evidence="4 5">
    <name type="scientific">Bifidobacterium boum</name>
    <dbReference type="NCBI Taxonomy" id="78343"/>
    <lineage>
        <taxon>Bacteria</taxon>
        <taxon>Bacillati</taxon>
        <taxon>Actinomycetota</taxon>
        <taxon>Actinomycetes</taxon>
        <taxon>Bifidobacteriales</taxon>
        <taxon>Bifidobacteriaceae</taxon>
        <taxon>Bifidobacterium</taxon>
    </lineage>
</organism>
<gene>
    <name evidence="4" type="ORF">BBOU_1366</name>
</gene>
<dbReference type="EMBL" id="JGYQ01000016">
    <property type="protein sequence ID" value="KFI46277.1"/>
    <property type="molecule type" value="Genomic_DNA"/>
</dbReference>
<evidence type="ECO:0000313" key="5">
    <source>
        <dbReference type="Proteomes" id="UP000029093"/>
    </source>
</evidence>
<dbReference type="Pfam" id="PF00436">
    <property type="entry name" value="SSB"/>
    <property type="match status" value="1"/>
</dbReference>
<dbReference type="CDD" id="cd04496">
    <property type="entry name" value="SSB_OBF"/>
    <property type="match status" value="1"/>
</dbReference>
<proteinExistence type="predicted"/>
<dbReference type="AlphaFoldDB" id="A0A086ZIC7"/>
<dbReference type="GO" id="GO:0003697">
    <property type="term" value="F:single-stranded DNA binding"/>
    <property type="evidence" value="ECO:0007669"/>
    <property type="project" value="InterPro"/>
</dbReference>
<feature type="region of interest" description="Disordered" evidence="3">
    <location>
        <begin position="118"/>
        <end position="192"/>
    </location>
</feature>
<evidence type="ECO:0000256" key="1">
    <source>
        <dbReference type="ARBA" id="ARBA00023125"/>
    </source>
</evidence>
<dbReference type="InterPro" id="IPR000424">
    <property type="entry name" value="Primosome_PriB/ssb"/>
</dbReference>
<dbReference type="PROSITE" id="PS50935">
    <property type="entry name" value="SSB"/>
    <property type="match status" value="1"/>
</dbReference>
<keyword evidence="5" id="KW-1185">Reference proteome</keyword>
<dbReference type="RefSeq" id="WP_051616582.1">
    <property type="nucleotide sequence ID" value="NZ_JGYQ01000016.1"/>
</dbReference>